<feature type="domain" description="Gfo/Idh/MocA-like oxidoreductase N-terminal" evidence="1">
    <location>
        <begin position="2"/>
        <end position="116"/>
    </location>
</feature>
<dbReference type="PANTHER" id="PTHR43377:SF1">
    <property type="entry name" value="BILIVERDIN REDUCTASE A"/>
    <property type="match status" value="1"/>
</dbReference>
<dbReference type="PANTHER" id="PTHR43377">
    <property type="entry name" value="BILIVERDIN REDUCTASE A"/>
    <property type="match status" value="1"/>
</dbReference>
<sequence>MKFLIAGFGSIGRRHLRNLRALGEEDILLLRSHRSTLPDDEIAGLPVETDIHAALAHRPDAVIIANPTALHLQVAIPAAEQGCSILMEKPIADSTEDIPALRRALEKGGGQLLVGFQFRFHPTLQQAAKLLSEGVIGRVVSVRSHWGEYLPNWHPWEDYRQSYAARPDLGGGVILTLCHPFDYLRWLLGEYAIGWAGGGTLGDLELQVEDCAEIGLKFRNGAVGTLHLDYLQQPPRHTLEVIGTAGTLQWDNADATLRVFRAGESDWQVFSAPEGFERNWMFLEEMRHFLAVARREVQPACTLEDGVRALQLALAAREALKAI</sequence>
<dbReference type="STRING" id="926569.ANT_06420"/>
<dbReference type="Gene3D" id="3.30.360.10">
    <property type="entry name" value="Dihydrodipicolinate Reductase, domain 2"/>
    <property type="match status" value="1"/>
</dbReference>
<dbReference type="HOGENOM" id="CLU_023194_10_1_0"/>
<dbReference type="Proteomes" id="UP000008922">
    <property type="component" value="Chromosome"/>
</dbReference>
<evidence type="ECO:0000259" key="1">
    <source>
        <dbReference type="Pfam" id="PF01408"/>
    </source>
</evidence>
<dbReference type="InterPro" id="IPR036291">
    <property type="entry name" value="NAD(P)-bd_dom_sf"/>
</dbReference>
<feature type="domain" description="GFO/IDH/MocA-like oxidoreductase" evidence="2">
    <location>
        <begin position="125"/>
        <end position="248"/>
    </location>
</feature>
<dbReference type="AlphaFoldDB" id="E8N1S1"/>
<evidence type="ECO:0000313" key="4">
    <source>
        <dbReference type="Proteomes" id="UP000008922"/>
    </source>
</evidence>
<dbReference type="OrthoDB" id="9815825at2"/>
<dbReference type="InParanoid" id="E8N1S1"/>
<dbReference type="EMBL" id="AP012029">
    <property type="protein sequence ID" value="BAJ62676.1"/>
    <property type="molecule type" value="Genomic_DNA"/>
</dbReference>
<dbReference type="InterPro" id="IPR055170">
    <property type="entry name" value="GFO_IDH_MocA-like_dom"/>
</dbReference>
<dbReference type="InterPro" id="IPR051450">
    <property type="entry name" value="Gfo/Idh/MocA_Oxidoreductases"/>
</dbReference>
<accession>E8N1S1</accession>
<gene>
    <name evidence="3" type="ordered locus">ANT_06420</name>
</gene>
<organism evidence="3 4">
    <name type="scientific">Anaerolinea thermophila (strain DSM 14523 / JCM 11388 / NBRC 100420 / UNI-1)</name>
    <dbReference type="NCBI Taxonomy" id="926569"/>
    <lineage>
        <taxon>Bacteria</taxon>
        <taxon>Bacillati</taxon>
        <taxon>Chloroflexota</taxon>
        <taxon>Anaerolineae</taxon>
        <taxon>Anaerolineales</taxon>
        <taxon>Anaerolineaceae</taxon>
        <taxon>Anaerolinea</taxon>
    </lineage>
</organism>
<dbReference type="GO" id="GO:0000166">
    <property type="term" value="F:nucleotide binding"/>
    <property type="evidence" value="ECO:0007669"/>
    <property type="project" value="InterPro"/>
</dbReference>
<evidence type="ECO:0000259" key="2">
    <source>
        <dbReference type="Pfam" id="PF22725"/>
    </source>
</evidence>
<dbReference type="Gene3D" id="3.40.50.720">
    <property type="entry name" value="NAD(P)-binding Rossmann-like Domain"/>
    <property type="match status" value="1"/>
</dbReference>
<protein>
    <submittedName>
        <fullName evidence="3">Oxidoreductase</fullName>
    </submittedName>
</protein>
<name>E8N1S1_ANATU</name>
<dbReference type="SUPFAM" id="SSF55347">
    <property type="entry name" value="Glyceraldehyde-3-phosphate dehydrogenase-like, C-terminal domain"/>
    <property type="match status" value="1"/>
</dbReference>
<dbReference type="RefSeq" id="WP_013559071.1">
    <property type="nucleotide sequence ID" value="NC_014960.1"/>
</dbReference>
<keyword evidence="4" id="KW-1185">Reference proteome</keyword>
<reference evidence="3 4" key="1">
    <citation type="submission" date="2010-12" db="EMBL/GenBank/DDBJ databases">
        <title>Whole genome sequence of Anaerolinea thermophila UNI-1.</title>
        <authorList>
            <person name="Narita-Yamada S."/>
            <person name="Kishi E."/>
            <person name="Watanabe Y."/>
            <person name="Takasaki K."/>
            <person name="Ankai A."/>
            <person name="Oguchi A."/>
            <person name="Fukui S."/>
            <person name="Takahashi M."/>
            <person name="Yashiro I."/>
            <person name="Hosoyama A."/>
            <person name="Sekiguchi Y."/>
            <person name="Hanada S."/>
            <person name="Fujita N."/>
        </authorList>
    </citation>
    <scope>NUCLEOTIDE SEQUENCE [LARGE SCALE GENOMIC DNA]</scope>
    <source>
        <strain evidence="4">DSM 14523 / JCM 11388 / NBRC 100420 / UNI-1</strain>
    </source>
</reference>
<dbReference type="SUPFAM" id="SSF51735">
    <property type="entry name" value="NAD(P)-binding Rossmann-fold domains"/>
    <property type="match status" value="1"/>
</dbReference>
<dbReference type="InterPro" id="IPR000683">
    <property type="entry name" value="Gfo/Idh/MocA-like_OxRdtase_N"/>
</dbReference>
<dbReference type="eggNOG" id="COG0673">
    <property type="taxonomic scope" value="Bacteria"/>
</dbReference>
<proteinExistence type="predicted"/>
<dbReference type="Pfam" id="PF01408">
    <property type="entry name" value="GFO_IDH_MocA"/>
    <property type="match status" value="1"/>
</dbReference>
<evidence type="ECO:0000313" key="3">
    <source>
        <dbReference type="EMBL" id="BAJ62676.1"/>
    </source>
</evidence>
<dbReference type="KEGG" id="atm:ANT_06420"/>
<dbReference type="Pfam" id="PF22725">
    <property type="entry name" value="GFO_IDH_MocA_C3"/>
    <property type="match status" value="1"/>
</dbReference>